<protein>
    <submittedName>
        <fullName evidence="1">Uncharacterized protein</fullName>
    </submittedName>
</protein>
<dbReference type="EMBL" id="WVTA01000018">
    <property type="protein sequence ID" value="KAK3197678.1"/>
    <property type="molecule type" value="Genomic_DNA"/>
</dbReference>
<gene>
    <name evidence="1" type="ORF">GRF29_216g937428</name>
</gene>
<name>A0AAN6LRF2_9PLEO</name>
<evidence type="ECO:0000313" key="1">
    <source>
        <dbReference type="EMBL" id="KAK3197678.1"/>
    </source>
</evidence>
<sequence>MYLLTILTTLSTTVIATVIALPYAVALPRPTFTNITYSGSACPENGLTFTLGNLTATSNSTSSAPLTFTLSNFLPSFGSFGSSLRMCNAVTFITVDKGWRVRVNEKGTTAKGEAQLPGNATMYFRDTWMFAEPPFEQSIGMLDVPGPLGGAFSQLVTPVEGNGRGVEGGCEGGETELDVEFQARAVNDTYGDDAEGVVGERGVDTAWSLTTDVEVLKC</sequence>
<dbReference type="Pfam" id="PF14273">
    <property type="entry name" value="DUF4360"/>
    <property type="match status" value="1"/>
</dbReference>
<organism evidence="1 2">
    <name type="scientific">Pseudopithomyces chartarum</name>
    <dbReference type="NCBI Taxonomy" id="1892770"/>
    <lineage>
        <taxon>Eukaryota</taxon>
        <taxon>Fungi</taxon>
        <taxon>Dikarya</taxon>
        <taxon>Ascomycota</taxon>
        <taxon>Pezizomycotina</taxon>
        <taxon>Dothideomycetes</taxon>
        <taxon>Pleosporomycetidae</taxon>
        <taxon>Pleosporales</taxon>
        <taxon>Massarineae</taxon>
        <taxon>Didymosphaeriaceae</taxon>
        <taxon>Pseudopithomyces</taxon>
    </lineage>
</organism>
<dbReference type="Proteomes" id="UP001280581">
    <property type="component" value="Unassembled WGS sequence"/>
</dbReference>
<reference evidence="1 2" key="1">
    <citation type="submission" date="2021-02" db="EMBL/GenBank/DDBJ databases">
        <title>Genome assembly of Pseudopithomyces chartarum.</title>
        <authorList>
            <person name="Jauregui R."/>
            <person name="Singh J."/>
            <person name="Voisey C."/>
        </authorList>
    </citation>
    <scope>NUCLEOTIDE SEQUENCE [LARGE SCALE GENOMIC DNA]</scope>
    <source>
        <strain evidence="1 2">AGR01</strain>
    </source>
</reference>
<proteinExistence type="predicted"/>
<accession>A0AAN6LRF2</accession>
<keyword evidence="2" id="KW-1185">Reference proteome</keyword>
<evidence type="ECO:0000313" key="2">
    <source>
        <dbReference type="Proteomes" id="UP001280581"/>
    </source>
</evidence>
<dbReference type="AlphaFoldDB" id="A0AAN6LRF2"/>
<dbReference type="InterPro" id="IPR025649">
    <property type="entry name" value="DUF4360"/>
</dbReference>
<comment type="caution">
    <text evidence="1">The sequence shown here is derived from an EMBL/GenBank/DDBJ whole genome shotgun (WGS) entry which is preliminary data.</text>
</comment>